<evidence type="ECO:0000313" key="2">
    <source>
        <dbReference type="Proteomes" id="UP000198406"/>
    </source>
</evidence>
<name>A0A1Z5KIH7_FISSO</name>
<dbReference type="AlphaFoldDB" id="A0A1Z5KIH7"/>
<keyword evidence="2" id="KW-1185">Reference proteome</keyword>
<dbReference type="Proteomes" id="UP000198406">
    <property type="component" value="Unassembled WGS sequence"/>
</dbReference>
<protein>
    <submittedName>
        <fullName evidence="1">Uncharacterized protein</fullName>
    </submittedName>
</protein>
<comment type="caution">
    <text evidence="1">The sequence shown here is derived from an EMBL/GenBank/DDBJ whole genome shotgun (WGS) entry which is preliminary data.</text>
</comment>
<evidence type="ECO:0000313" key="1">
    <source>
        <dbReference type="EMBL" id="GAX25935.1"/>
    </source>
</evidence>
<sequence length="152" mass="17793">MTVFSTTTAYEYDDYDDYWYGDEVCLGWELNAKKFKKAFAKWKAPPCYSFTFYDGASDSDKKIKRVIKNGKALNKKPYRALQTIDDFYKLIKTKCIKDCPDHGAYHCYIEYATDPKSGLVYPSYVQIQEDPYDFVDYVSYHIEDLCVTKCAK</sequence>
<gene>
    <name evidence="1" type="ORF">FisN_6Hu025</name>
</gene>
<proteinExistence type="predicted"/>
<reference evidence="1 2" key="1">
    <citation type="journal article" date="2015" name="Plant Cell">
        <title>Oil accumulation by the oleaginous diatom Fistulifera solaris as revealed by the genome and transcriptome.</title>
        <authorList>
            <person name="Tanaka T."/>
            <person name="Maeda Y."/>
            <person name="Veluchamy A."/>
            <person name="Tanaka M."/>
            <person name="Abida H."/>
            <person name="Marechal E."/>
            <person name="Bowler C."/>
            <person name="Muto M."/>
            <person name="Sunaga Y."/>
            <person name="Tanaka M."/>
            <person name="Yoshino T."/>
            <person name="Taniguchi T."/>
            <person name="Fukuda Y."/>
            <person name="Nemoto M."/>
            <person name="Matsumoto M."/>
            <person name="Wong P.S."/>
            <person name="Aburatani S."/>
            <person name="Fujibuchi W."/>
        </authorList>
    </citation>
    <scope>NUCLEOTIDE SEQUENCE [LARGE SCALE GENOMIC DNA]</scope>
    <source>
        <strain evidence="1 2">JPCC DA0580</strain>
    </source>
</reference>
<accession>A0A1Z5KIH7</accession>
<dbReference type="EMBL" id="BDSP01000234">
    <property type="protein sequence ID" value="GAX25935.1"/>
    <property type="molecule type" value="Genomic_DNA"/>
</dbReference>
<organism evidence="1 2">
    <name type="scientific">Fistulifera solaris</name>
    <name type="common">Oleaginous diatom</name>
    <dbReference type="NCBI Taxonomy" id="1519565"/>
    <lineage>
        <taxon>Eukaryota</taxon>
        <taxon>Sar</taxon>
        <taxon>Stramenopiles</taxon>
        <taxon>Ochrophyta</taxon>
        <taxon>Bacillariophyta</taxon>
        <taxon>Bacillariophyceae</taxon>
        <taxon>Bacillariophycidae</taxon>
        <taxon>Naviculales</taxon>
        <taxon>Naviculaceae</taxon>
        <taxon>Fistulifera</taxon>
    </lineage>
</organism>
<dbReference type="InParanoid" id="A0A1Z5KIH7"/>